<dbReference type="GO" id="GO:0006528">
    <property type="term" value="P:asparagine metabolic process"/>
    <property type="evidence" value="ECO:0007669"/>
    <property type="project" value="TreeGrafter"/>
</dbReference>
<dbReference type="EC" id="3.5.1.3" evidence="2"/>
<dbReference type="GO" id="GO:0006541">
    <property type="term" value="P:glutamine metabolic process"/>
    <property type="evidence" value="ECO:0007669"/>
    <property type="project" value="TreeGrafter"/>
</dbReference>
<dbReference type="AlphaFoldDB" id="A0A3S4ZYW9"/>
<protein>
    <recommendedName>
        <fullName evidence="2">omega-amidase</fullName>
        <ecNumber evidence="2">3.5.1.3</ecNumber>
    </recommendedName>
    <alternativeName>
        <fullName evidence="3">Nitrilase homolog 2</fullName>
    </alternativeName>
</protein>
<feature type="non-terminal residue" evidence="6">
    <location>
        <position position="1"/>
    </location>
</feature>
<dbReference type="Proteomes" id="UP000784294">
    <property type="component" value="Unassembled WGS sequence"/>
</dbReference>
<dbReference type="GO" id="GO:0050152">
    <property type="term" value="F:omega-amidase activity"/>
    <property type="evidence" value="ECO:0007669"/>
    <property type="project" value="UniProtKB-EC"/>
</dbReference>
<gene>
    <name evidence="6" type="ORF">PXEA_LOCUS8876</name>
</gene>
<dbReference type="EMBL" id="CAAALY010024596">
    <property type="protein sequence ID" value="VEL15436.1"/>
    <property type="molecule type" value="Genomic_DNA"/>
</dbReference>
<name>A0A3S4ZYW9_9PLAT</name>
<keyword evidence="7" id="KW-1185">Reference proteome</keyword>
<evidence type="ECO:0000256" key="3">
    <source>
        <dbReference type="ARBA" id="ARBA00041576"/>
    </source>
</evidence>
<dbReference type="OrthoDB" id="10250282at2759"/>
<dbReference type="PANTHER" id="PTHR23088">
    <property type="entry name" value="NITRILASE-RELATED"/>
    <property type="match status" value="1"/>
</dbReference>
<feature type="domain" description="CN hydrolase" evidence="5">
    <location>
        <begin position="1"/>
        <end position="79"/>
    </location>
</feature>
<dbReference type="PANTHER" id="PTHR23088:SF30">
    <property type="entry name" value="OMEGA-AMIDASE NIT2"/>
    <property type="match status" value="1"/>
</dbReference>
<dbReference type="PROSITE" id="PS50263">
    <property type="entry name" value="CN_HYDROLASE"/>
    <property type="match status" value="1"/>
</dbReference>
<evidence type="ECO:0000256" key="2">
    <source>
        <dbReference type="ARBA" id="ARBA00039118"/>
    </source>
</evidence>
<comment type="caution">
    <text evidence="6">The sequence shown here is derived from an EMBL/GenBank/DDBJ whole genome shotgun (WGS) entry which is preliminary data.</text>
</comment>
<evidence type="ECO:0000256" key="4">
    <source>
        <dbReference type="ARBA" id="ARBA00048745"/>
    </source>
</evidence>
<organism evidence="6 7">
    <name type="scientific">Protopolystoma xenopodis</name>
    <dbReference type="NCBI Taxonomy" id="117903"/>
    <lineage>
        <taxon>Eukaryota</taxon>
        <taxon>Metazoa</taxon>
        <taxon>Spiralia</taxon>
        <taxon>Lophotrochozoa</taxon>
        <taxon>Platyhelminthes</taxon>
        <taxon>Monogenea</taxon>
        <taxon>Polyopisthocotylea</taxon>
        <taxon>Polystomatidea</taxon>
        <taxon>Polystomatidae</taxon>
        <taxon>Protopolystoma</taxon>
    </lineage>
</organism>
<evidence type="ECO:0000313" key="6">
    <source>
        <dbReference type="EMBL" id="VEL15436.1"/>
    </source>
</evidence>
<dbReference type="Gene3D" id="3.60.110.10">
    <property type="entry name" value="Carbon-nitrogen hydrolase"/>
    <property type="match status" value="1"/>
</dbReference>
<dbReference type="SUPFAM" id="SSF56317">
    <property type="entry name" value="Carbon-nitrogen hydrolase"/>
    <property type="match status" value="1"/>
</dbReference>
<dbReference type="GO" id="GO:0005739">
    <property type="term" value="C:mitochondrion"/>
    <property type="evidence" value="ECO:0007669"/>
    <property type="project" value="TreeGrafter"/>
</dbReference>
<reference evidence="6" key="1">
    <citation type="submission" date="2018-11" db="EMBL/GenBank/DDBJ databases">
        <authorList>
            <consortium name="Pathogen Informatics"/>
        </authorList>
    </citation>
    <scope>NUCLEOTIDE SEQUENCE</scope>
</reference>
<evidence type="ECO:0000313" key="7">
    <source>
        <dbReference type="Proteomes" id="UP000784294"/>
    </source>
</evidence>
<dbReference type="InterPro" id="IPR003010">
    <property type="entry name" value="C-N_Hydrolase"/>
</dbReference>
<proteinExistence type="predicted"/>
<sequence>MFVFRESDSLSPGSNLFTFDVPFDASSTDCGQISEPRKQNLRVGVGICYDIRFSEMALIYARQLGCHLLLYPGAFSTTT</sequence>
<dbReference type="GO" id="GO:0006107">
    <property type="term" value="P:oxaloacetate metabolic process"/>
    <property type="evidence" value="ECO:0007669"/>
    <property type="project" value="TreeGrafter"/>
</dbReference>
<dbReference type="InterPro" id="IPR036526">
    <property type="entry name" value="C-N_Hydrolase_sf"/>
</dbReference>
<evidence type="ECO:0000259" key="5">
    <source>
        <dbReference type="PROSITE" id="PS50263"/>
    </source>
</evidence>
<evidence type="ECO:0000256" key="1">
    <source>
        <dbReference type="ARBA" id="ARBA00036637"/>
    </source>
</evidence>
<comment type="catalytic activity">
    <reaction evidence="1">
        <text>2-oxoglutaramate + H2O = 2-oxoglutarate + NH4(+)</text>
        <dbReference type="Rhea" id="RHEA:32963"/>
        <dbReference type="ChEBI" id="CHEBI:15377"/>
        <dbReference type="ChEBI" id="CHEBI:16769"/>
        <dbReference type="ChEBI" id="CHEBI:16810"/>
        <dbReference type="ChEBI" id="CHEBI:28938"/>
        <dbReference type="EC" id="3.5.1.3"/>
    </reaction>
    <physiologicalReaction direction="left-to-right" evidence="1">
        <dbReference type="Rhea" id="RHEA:32964"/>
    </physiologicalReaction>
</comment>
<comment type="catalytic activity">
    <reaction evidence="4">
        <text>2-oxosuccinamate + H2O = oxaloacetate + NH4(+)</text>
        <dbReference type="Rhea" id="RHEA:59412"/>
        <dbReference type="ChEBI" id="CHEBI:15377"/>
        <dbReference type="ChEBI" id="CHEBI:16452"/>
        <dbReference type="ChEBI" id="CHEBI:28938"/>
        <dbReference type="ChEBI" id="CHEBI:57735"/>
        <dbReference type="EC" id="3.5.1.3"/>
    </reaction>
    <physiologicalReaction direction="left-to-right" evidence="4">
        <dbReference type="Rhea" id="RHEA:59413"/>
    </physiologicalReaction>
</comment>
<accession>A0A3S4ZYW9</accession>